<dbReference type="EMBL" id="QQSY01000001">
    <property type="protein sequence ID" value="RDJ00520.1"/>
    <property type="molecule type" value="Genomic_DNA"/>
</dbReference>
<dbReference type="InterPro" id="IPR036291">
    <property type="entry name" value="NAD(P)-bd_dom_sf"/>
</dbReference>
<dbReference type="GO" id="GO:0016491">
    <property type="term" value="F:oxidoreductase activity"/>
    <property type="evidence" value="ECO:0007669"/>
    <property type="project" value="UniProtKB-KW"/>
</dbReference>
<dbReference type="InterPro" id="IPR002347">
    <property type="entry name" value="SDR_fam"/>
</dbReference>
<sequence>MRLLLVGASGTVGQAVANELAPYHELIRAGRHSGDLRVDLTDMASVERMYEAAGPLDGVITTAGNVHFGELAQTTPAQFNLGLQDKLMGQVNVVLAGIRHLRDGGSFTLTSGITGAEPIRLGANATTVNAAIEGFVRAAATELPRGLRINVVSATLLTESQDAYGPYFPGFEAVPGARVALAYRRSVEGVGSGRVYTVWQ</sequence>
<dbReference type="CDD" id="cd11731">
    <property type="entry name" value="Lin1944_like_SDR_c"/>
    <property type="match status" value="1"/>
</dbReference>
<comment type="similarity">
    <text evidence="1">Belongs to the short-chain dehydrogenases/reductases (SDR) family.</text>
</comment>
<dbReference type="PANTHER" id="PTHR43477:SF1">
    <property type="entry name" value="DIHYDROANTICAPSIN 7-DEHYDROGENASE"/>
    <property type="match status" value="1"/>
</dbReference>
<dbReference type="Proteomes" id="UP000254711">
    <property type="component" value="Unassembled WGS sequence"/>
</dbReference>
<evidence type="ECO:0000313" key="3">
    <source>
        <dbReference type="EMBL" id="RDJ00520.1"/>
    </source>
</evidence>
<dbReference type="Pfam" id="PF13561">
    <property type="entry name" value="adh_short_C2"/>
    <property type="match status" value="1"/>
</dbReference>
<keyword evidence="4" id="KW-1185">Reference proteome</keyword>
<evidence type="ECO:0000256" key="2">
    <source>
        <dbReference type="ARBA" id="ARBA00023002"/>
    </source>
</evidence>
<dbReference type="OrthoDB" id="9787486at2"/>
<name>A0A370KD22_9GAMM</name>
<dbReference type="RefSeq" id="WP_114824244.1">
    <property type="nucleotide sequence ID" value="NZ_QQSY01000001.1"/>
</dbReference>
<dbReference type="Gene3D" id="3.40.50.720">
    <property type="entry name" value="NAD(P)-binding Rossmann-like Domain"/>
    <property type="match status" value="1"/>
</dbReference>
<gene>
    <name evidence="3" type="ORF">DVT68_06940</name>
</gene>
<dbReference type="SUPFAM" id="SSF51735">
    <property type="entry name" value="NAD(P)-binding Rossmann-fold domains"/>
    <property type="match status" value="1"/>
</dbReference>
<comment type="caution">
    <text evidence="3">The sequence shown here is derived from an EMBL/GenBank/DDBJ whole genome shotgun (WGS) entry which is preliminary data.</text>
</comment>
<proteinExistence type="inferred from homology"/>
<reference evidence="3 4" key="1">
    <citation type="submission" date="2018-07" db="EMBL/GenBank/DDBJ databases">
        <title>Dyella solisilvae sp. nov., isolated from the pine and broad-leaved mixed forest soil.</title>
        <authorList>
            <person name="Gao Z."/>
            <person name="Qiu L."/>
        </authorList>
    </citation>
    <scope>NUCLEOTIDE SEQUENCE [LARGE SCALE GENOMIC DNA]</scope>
    <source>
        <strain evidence="3 4">DHG54</strain>
    </source>
</reference>
<dbReference type="PRINTS" id="PR00081">
    <property type="entry name" value="GDHRDH"/>
</dbReference>
<accession>A0A370KD22</accession>
<organism evidence="3 4">
    <name type="scientific">Dyella solisilvae</name>
    <dbReference type="NCBI Taxonomy" id="1920168"/>
    <lineage>
        <taxon>Bacteria</taxon>
        <taxon>Pseudomonadati</taxon>
        <taxon>Pseudomonadota</taxon>
        <taxon>Gammaproteobacteria</taxon>
        <taxon>Lysobacterales</taxon>
        <taxon>Rhodanobacteraceae</taxon>
        <taxon>Dyella</taxon>
    </lineage>
</organism>
<evidence type="ECO:0000256" key="1">
    <source>
        <dbReference type="ARBA" id="ARBA00006484"/>
    </source>
</evidence>
<dbReference type="AlphaFoldDB" id="A0A370KD22"/>
<dbReference type="InterPro" id="IPR051122">
    <property type="entry name" value="SDR_DHRS6-like"/>
</dbReference>
<keyword evidence="2" id="KW-0560">Oxidoreductase</keyword>
<dbReference type="PANTHER" id="PTHR43477">
    <property type="entry name" value="DIHYDROANTICAPSIN 7-DEHYDROGENASE"/>
    <property type="match status" value="1"/>
</dbReference>
<evidence type="ECO:0000313" key="4">
    <source>
        <dbReference type="Proteomes" id="UP000254711"/>
    </source>
</evidence>
<dbReference type="NCBIfam" id="NF005754">
    <property type="entry name" value="PRK07578.1"/>
    <property type="match status" value="1"/>
</dbReference>
<protein>
    <submittedName>
        <fullName evidence="3">Short chain dehydrogenase</fullName>
    </submittedName>
</protein>